<reference evidence="3 4" key="1">
    <citation type="submission" date="2024-01" db="EMBL/GenBank/DDBJ databases">
        <title>Pseudocitrobacter sp. Endophytic strain Cyp-38L.</title>
        <authorList>
            <person name="Amer M.A."/>
            <person name="Hamed S.M."/>
        </authorList>
    </citation>
    <scope>NUCLEOTIDE SEQUENCE [LARGE SCALE GENOMIC DNA]</scope>
    <source>
        <strain evidence="3 4">Cyp38S</strain>
    </source>
</reference>
<protein>
    <submittedName>
        <fullName evidence="3">Uncharacterized protein</fullName>
    </submittedName>
</protein>
<sequence length="232" mass="25883">MKKFIKIILATGVLVFANNVLSAPRPCPLNGVSQDRAVQTIQKKLNINVVKGVIVPTEYECVFIASITDNNSTHYYRVIMADEVKFTPSSKSDWEAAYNGWQRGEAATKPSPEPIGPGSEDNIMAPEDRAWQAKQKEMSRTGDIAGLMGITDPKQKAKINKDPFSKDVRDMVQNICKDINRQQMSLGNTRNLCTMAFPVRVLGNNNYIAQMQVGGNIVRVRFDMSGNYEEIH</sequence>
<dbReference type="EMBL" id="JAYMYY010000005">
    <property type="protein sequence ID" value="MEO3991379.1"/>
    <property type="molecule type" value="Genomic_DNA"/>
</dbReference>
<feature type="region of interest" description="Disordered" evidence="1">
    <location>
        <begin position="104"/>
        <end position="123"/>
    </location>
</feature>
<comment type="caution">
    <text evidence="3">The sequence shown here is derived from an EMBL/GenBank/DDBJ whole genome shotgun (WGS) entry which is preliminary data.</text>
</comment>
<evidence type="ECO:0000313" key="3">
    <source>
        <dbReference type="EMBL" id="MEO3991379.1"/>
    </source>
</evidence>
<name>A0ABV0HLR3_9ENTR</name>
<feature type="chain" id="PRO_5045059350" evidence="2">
    <location>
        <begin position="23"/>
        <end position="232"/>
    </location>
</feature>
<keyword evidence="4" id="KW-1185">Reference proteome</keyword>
<gene>
    <name evidence="3" type="ORF">VSR74_16340</name>
</gene>
<dbReference type="RefSeq" id="WP_347795697.1">
    <property type="nucleotide sequence ID" value="NZ_JAYMYY010000005.1"/>
</dbReference>
<evidence type="ECO:0000313" key="4">
    <source>
        <dbReference type="Proteomes" id="UP001444146"/>
    </source>
</evidence>
<keyword evidence="2" id="KW-0732">Signal</keyword>
<organism evidence="3 4">
    <name type="scientific">Pseudocitrobacter cyperus</name>
    <dbReference type="NCBI Taxonomy" id="3112843"/>
    <lineage>
        <taxon>Bacteria</taxon>
        <taxon>Pseudomonadati</taxon>
        <taxon>Pseudomonadota</taxon>
        <taxon>Gammaproteobacteria</taxon>
        <taxon>Enterobacterales</taxon>
        <taxon>Enterobacteriaceae</taxon>
        <taxon>Pseudocitrobacter</taxon>
    </lineage>
</organism>
<dbReference type="Proteomes" id="UP001444146">
    <property type="component" value="Unassembled WGS sequence"/>
</dbReference>
<evidence type="ECO:0000256" key="2">
    <source>
        <dbReference type="SAM" id="SignalP"/>
    </source>
</evidence>
<feature type="signal peptide" evidence="2">
    <location>
        <begin position="1"/>
        <end position="22"/>
    </location>
</feature>
<accession>A0ABV0HLR3</accession>
<proteinExistence type="predicted"/>
<evidence type="ECO:0000256" key="1">
    <source>
        <dbReference type="SAM" id="MobiDB-lite"/>
    </source>
</evidence>